<dbReference type="PANTHER" id="PTHR34697:SF2">
    <property type="entry name" value="PHOSPHATIDYLGLYCEROL LYSYLTRANSFERASE"/>
    <property type="match status" value="1"/>
</dbReference>
<evidence type="ECO:0000313" key="9">
    <source>
        <dbReference type="EMBL" id="MCG2461244.1"/>
    </source>
</evidence>
<accession>A0AAE3EW41</accession>
<feature type="transmembrane region" description="Helical" evidence="7">
    <location>
        <begin position="452"/>
        <end position="470"/>
    </location>
</feature>
<dbReference type="Pfam" id="PF03706">
    <property type="entry name" value="LPG_synthase_TM"/>
    <property type="match status" value="1"/>
</dbReference>
<feature type="transmembrane region" description="Helical" evidence="7">
    <location>
        <begin position="15"/>
        <end position="33"/>
    </location>
</feature>
<feature type="transmembrane region" description="Helical" evidence="7">
    <location>
        <begin position="252"/>
        <end position="275"/>
    </location>
</feature>
<evidence type="ECO:0000256" key="5">
    <source>
        <dbReference type="ARBA" id="ARBA00022989"/>
    </source>
</evidence>
<feature type="transmembrane region" description="Helical" evidence="7">
    <location>
        <begin position="325"/>
        <end position="347"/>
    </location>
</feature>
<feature type="transmembrane region" description="Helical" evidence="7">
    <location>
        <begin position="287"/>
        <end position="313"/>
    </location>
</feature>
<dbReference type="GO" id="GO:0005886">
    <property type="term" value="C:plasma membrane"/>
    <property type="evidence" value="ECO:0007669"/>
    <property type="project" value="UniProtKB-SubCell"/>
</dbReference>
<dbReference type="Proteomes" id="UP001200642">
    <property type="component" value="Unassembled WGS sequence"/>
</dbReference>
<feature type="transmembrane region" description="Helical" evidence="7">
    <location>
        <begin position="165"/>
        <end position="184"/>
    </location>
</feature>
<organism evidence="9 10">
    <name type="scientific">Cerina litoralis</name>
    <dbReference type="NCBI Taxonomy" id="2874477"/>
    <lineage>
        <taxon>Bacteria</taxon>
        <taxon>Pseudomonadati</taxon>
        <taxon>Bacteroidota</taxon>
        <taxon>Flavobacteriia</taxon>
        <taxon>Flavobacteriales</taxon>
        <taxon>Flavobacteriaceae</taxon>
        <taxon>Cerina</taxon>
    </lineage>
</organism>
<evidence type="ECO:0000313" key="10">
    <source>
        <dbReference type="Proteomes" id="UP001200642"/>
    </source>
</evidence>
<comment type="caution">
    <text evidence="9">The sequence shown here is derived from an EMBL/GenBank/DDBJ whole genome shotgun (WGS) entry which is preliminary data.</text>
</comment>
<feature type="transmembrane region" description="Helical" evidence="7">
    <location>
        <begin position="367"/>
        <end position="388"/>
    </location>
</feature>
<feature type="transmembrane region" description="Helical" evidence="7">
    <location>
        <begin position="94"/>
        <end position="114"/>
    </location>
</feature>
<dbReference type="InterPro" id="IPR022791">
    <property type="entry name" value="L-PG_synthase/AglD"/>
</dbReference>
<evidence type="ECO:0000256" key="1">
    <source>
        <dbReference type="ARBA" id="ARBA00004651"/>
    </source>
</evidence>
<dbReference type="RefSeq" id="WP_317902390.1">
    <property type="nucleotide sequence ID" value="NZ_JAIRBC010000014.1"/>
</dbReference>
<evidence type="ECO:0000256" key="7">
    <source>
        <dbReference type="SAM" id="Phobius"/>
    </source>
</evidence>
<evidence type="ECO:0000256" key="4">
    <source>
        <dbReference type="ARBA" id="ARBA00022692"/>
    </source>
</evidence>
<dbReference type="GO" id="GO:0016755">
    <property type="term" value="F:aminoacyltransferase activity"/>
    <property type="evidence" value="ECO:0007669"/>
    <property type="project" value="TreeGrafter"/>
</dbReference>
<dbReference type="GO" id="GO:0055091">
    <property type="term" value="P:phospholipid homeostasis"/>
    <property type="evidence" value="ECO:0007669"/>
    <property type="project" value="TreeGrafter"/>
</dbReference>
<feature type="transmembrane region" description="Helical" evidence="7">
    <location>
        <begin position="53"/>
        <end position="73"/>
    </location>
</feature>
<gene>
    <name evidence="9" type="ORF">K8352_10830</name>
</gene>
<dbReference type="InterPro" id="IPR051211">
    <property type="entry name" value="PG_lysyltransferase"/>
</dbReference>
<keyword evidence="2" id="KW-1003">Cell membrane</keyword>
<comment type="subcellular location">
    <subcellularLocation>
        <location evidence="1">Cell membrane</location>
        <topology evidence="1">Multi-pass membrane protein</topology>
    </subcellularLocation>
</comment>
<evidence type="ECO:0000256" key="2">
    <source>
        <dbReference type="ARBA" id="ARBA00022475"/>
    </source>
</evidence>
<name>A0AAE3EW41_9FLAO</name>
<dbReference type="Pfam" id="PF09924">
    <property type="entry name" value="LPG_synthase_C"/>
    <property type="match status" value="1"/>
</dbReference>
<feature type="transmembrane region" description="Helical" evidence="7">
    <location>
        <begin position="395"/>
        <end position="412"/>
    </location>
</feature>
<feature type="transmembrane region" description="Helical" evidence="7">
    <location>
        <begin position="219"/>
        <end position="240"/>
    </location>
</feature>
<feature type="transmembrane region" description="Helical" evidence="7">
    <location>
        <begin position="134"/>
        <end position="158"/>
    </location>
</feature>
<evidence type="ECO:0000256" key="3">
    <source>
        <dbReference type="ARBA" id="ARBA00022679"/>
    </source>
</evidence>
<sequence>MANRVFIAVKNKRNLAFKISISLLILIFAIYFLKEQQTEIGKVRESLQNVDLFWLSLGILLVLLFVLVQGIMYQRSFKAVNESISLRTGIFLFLKRNTVSVVLPAGLITNMFFFNKGLERQYGIGSDKSYAATSVFTFVSIVSALFFALPIILVFALTHTLFSNYLLPIGIGLVIILLLVLVLADLLRKGRLFRLFVQRFPRTVPFLTLFQDDTLKKGMIVQAFLLSCAVEIIGVIQLYVSLRALGANADILTVVIGYAVVLLVLMTAPLLRGIGAVELGLLYTLKYFGYGTVLALSATLVFRFFEFWSVLLLGLFSLLFKKDGLFLQLLAPILLFFLGVVNLLSALSPALVSRLRYLRDFIPFDVIQASNTLVLVMGIILIITAVTLTQGYRNSYYLALALTICSFFGHLIKGIDYEEATLALFATGVLVFQRKNYYVRSVPLRLPNWERALTVVCSLLIYGIGGFYLLDFRHFNENFTLLNSVVATFKAIALLNTDLNAVTPFGKYFLFSLNILGITSILYLVGLLFRTIRAKGITSENQLEKAKQLVHRFGNSPLDYFKTYPDKEFYFFDEGEGFIAFKATKRYAVVLENPVCKDRDEGVLSKHILNFEKYARSLNLNPIYYRIPERTKKIYEDLGKKLLPMGEEATVDLETFTMEGAAMKPLRNAVNKIGRSGCVFKVSEPPQSDGFLQQLAFVSNDWLSETGKGESGFSQGTFDEAEIKNQTIITVETQEQKVLAFLNLIPGGKAGELNFDLMRKTADAPSGTIDFMFVSMMIHYKEKDYKTVNLGMVPLSGIVTPQNLPEQAIKLAYEKIRPFGHYKNLRFFKEKFNPTWIKCYLAYDTDMDLVHLATVLNKIMKPDEP</sequence>
<reference evidence="9" key="1">
    <citation type="submission" date="2023-02" db="EMBL/GenBank/DDBJ databases">
        <title>Genome of Flavobacteriaceae gen. nov. sp. strain F89.</title>
        <authorList>
            <person name="Wang Y."/>
        </authorList>
    </citation>
    <scope>NUCLEOTIDE SEQUENCE</scope>
    <source>
        <strain evidence="9">F89</strain>
    </source>
</reference>
<dbReference type="InterPro" id="IPR024320">
    <property type="entry name" value="LPG_synthase_C"/>
</dbReference>
<dbReference type="PANTHER" id="PTHR34697">
    <property type="entry name" value="PHOSPHATIDYLGLYCEROL LYSYLTRANSFERASE"/>
    <property type="match status" value="1"/>
</dbReference>
<dbReference type="EMBL" id="JAIRBC010000014">
    <property type="protein sequence ID" value="MCG2461244.1"/>
    <property type="molecule type" value="Genomic_DNA"/>
</dbReference>
<keyword evidence="4 7" id="KW-0812">Transmembrane</keyword>
<keyword evidence="10" id="KW-1185">Reference proteome</keyword>
<evidence type="ECO:0000256" key="6">
    <source>
        <dbReference type="ARBA" id="ARBA00023136"/>
    </source>
</evidence>
<keyword evidence="5 7" id="KW-1133">Transmembrane helix</keyword>
<feature type="transmembrane region" description="Helical" evidence="7">
    <location>
        <begin position="508"/>
        <end position="529"/>
    </location>
</feature>
<protein>
    <submittedName>
        <fullName evidence="9">Phosphatidylglycerol lysyltransferase domain-containing protein</fullName>
    </submittedName>
</protein>
<evidence type="ECO:0000259" key="8">
    <source>
        <dbReference type="Pfam" id="PF09924"/>
    </source>
</evidence>
<keyword evidence="6 7" id="KW-0472">Membrane</keyword>
<proteinExistence type="predicted"/>
<keyword evidence="3" id="KW-0808">Transferase</keyword>
<dbReference type="AlphaFoldDB" id="A0AAE3EW41"/>
<feature type="domain" description="Phosphatidylglycerol lysyltransferase C-terminal" evidence="8">
    <location>
        <begin position="549"/>
        <end position="843"/>
    </location>
</feature>